<dbReference type="Pfam" id="PF05833">
    <property type="entry name" value="NFACT_N"/>
    <property type="match status" value="1"/>
</dbReference>
<dbReference type="Proteomes" id="UP001280897">
    <property type="component" value="Unassembled WGS sequence"/>
</dbReference>
<feature type="domain" description="NFACT RNA-binding" evidence="6">
    <location>
        <begin position="452"/>
        <end position="541"/>
    </location>
</feature>
<organism evidence="7 8">
    <name type="scientific">Pediococcus acidilactici</name>
    <dbReference type="NCBI Taxonomy" id="1254"/>
    <lineage>
        <taxon>Bacteria</taxon>
        <taxon>Bacillati</taxon>
        <taxon>Bacillota</taxon>
        <taxon>Bacilli</taxon>
        <taxon>Lactobacillales</taxon>
        <taxon>Lactobacillaceae</taxon>
        <taxon>Pediococcus</taxon>
        <taxon>Pediococcus acidilactici group</taxon>
    </lineage>
</organism>
<dbReference type="Pfam" id="PF05670">
    <property type="entry name" value="NFACT-R_1"/>
    <property type="match status" value="1"/>
</dbReference>
<comment type="subunit">
    <text evidence="5">Associates with stalled 50S ribosomal subunits. Binds to RqcP.</text>
</comment>
<dbReference type="GO" id="GO:0000049">
    <property type="term" value="F:tRNA binding"/>
    <property type="evidence" value="ECO:0007669"/>
    <property type="project" value="UniProtKB-UniRule"/>
</dbReference>
<keyword evidence="3 5" id="KW-0694">RNA-binding</keyword>
<keyword evidence="5" id="KW-0175">Coiled coil</keyword>
<dbReference type="GeneID" id="57365874"/>
<sequence>MAFDGLFTHAMVNELRSLESGRVAKIYQPYQSELVLTIRANRKNVPLLISSHPNYARVQVTNQALSNPATPSNFVMSLRKHLEGAILKSVKQLDNDRIINFYFSHRNDIGDEEDVILSVEIMGRRSNVILYLGSSQKVIDTIKHISADQNRYRMLVPGAQYITPPAQELLNPFTDSNQQIWDNLLRDYPNYEVLAKQIQATFQGFGKENALELAYRLINGQTPATVVHEFLDCFNASPKGFIYESQAKKLTYSAIQPTLTADQPNLQAFNSLSEMLDQYYFEKVQRDRVQQRGHQLIRVVRNELKKNRKKLKKLQNTMAQTQYADSYRIKGEVLTTYLSQIKRGMTSVELPNFYDQNQPITIKLSNQLSPSQNAQKYFKKYQKEKNAVKYVSEQIAQTESEIAFLDNIETQIDLAKPEDLAEIKIELENEGYLRKQKNPKKRVKNVISKPEQFISSDQTPILVGKNDAQNDRLTLKTAKKDYYWLHAKDIPGSHVIIESSQPSEQTLIEAATIAAYYSKGKNSANVPVDYVPVKNIRKPNGAKPGFVIYEGQRTLKVTPQITVVQKLMQKK</sequence>
<dbReference type="InterPro" id="IPR051608">
    <property type="entry name" value="RQC_Subunit_NEMF"/>
</dbReference>
<keyword evidence="2 5" id="KW-0699">rRNA-binding</keyword>
<dbReference type="InterPro" id="IPR043682">
    <property type="entry name" value="RqcH_bacterial"/>
</dbReference>
<comment type="similarity">
    <text evidence="5">Belongs to the NEMF family.</text>
</comment>
<dbReference type="GO" id="GO:0072344">
    <property type="term" value="P:rescue of stalled ribosome"/>
    <property type="evidence" value="ECO:0007669"/>
    <property type="project" value="UniProtKB-UniRule"/>
</dbReference>
<proteinExistence type="inferred from homology"/>
<dbReference type="FunFam" id="2.30.310.10:FF:000004">
    <property type="entry name" value="Fibronectin-binding protein A"/>
    <property type="match status" value="1"/>
</dbReference>
<dbReference type="EMBL" id="JAWJAV010000001">
    <property type="protein sequence ID" value="MDV2620378.1"/>
    <property type="molecule type" value="Genomic_DNA"/>
</dbReference>
<gene>
    <name evidence="5" type="primary">rqcH</name>
    <name evidence="7" type="ORF">R0G89_01325</name>
</gene>
<name>A0AAW8YF04_PEDAC</name>
<dbReference type="InterPro" id="IPR008532">
    <property type="entry name" value="NFACT_RNA-bd"/>
</dbReference>
<evidence type="ECO:0000256" key="4">
    <source>
        <dbReference type="ARBA" id="ARBA00022917"/>
    </source>
</evidence>
<evidence type="ECO:0000259" key="6">
    <source>
        <dbReference type="Pfam" id="PF05670"/>
    </source>
</evidence>
<evidence type="ECO:0000256" key="2">
    <source>
        <dbReference type="ARBA" id="ARBA00022730"/>
    </source>
</evidence>
<comment type="function">
    <text evidence="5">Key component of the ribosome quality control system (RQC), a ribosome-associated complex that mediates the extraction of incompletely synthesized nascent chains from stalled ribosomes and their subsequent degradation. RqcH recruits Ala-charged tRNA, and with RqcP directs the elongation of stalled nascent chains on 50S ribosomal subunits, leading to non-templated C-terminal alanine extensions (Ala tail). The Ala tail promotes nascent chain degradation. May add between 1 and at least 8 Ala residues. Binds to stalled 50S ribosomal subunits.</text>
</comment>
<protein>
    <recommendedName>
        <fullName evidence="5">Rqc2 homolog RqcH</fullName>
        <shortName evidence="5">RqcH</shortName>
    </recommendedName>
</protein>
<reference evidence="7" key="1">
    <citation type="journal article" date="2023" name="PeerJ">
        <title>Selection and evaluation of lactic acid bacteria from chicken feces in Thailand as potential probiotics.</title>
        <authorList>
            <person name="Khurajog B."/>
            <person name="Disastra Y."/>
            <person name="Lawwyne L.D."/>
            <person name="Sirichokchatchawan W."/>
            <person name="Niyomtham W."/>
            <person name="Yindee J."/>
            <person name="Hampson D.J."/>
            <person name="Prapasarakul N."/>
        </authorList>
    </citation>
    <scope>NUCLEOTIDE SEQUENCE</scope>
    <source>
        <strain evidence="7">BF9</strain>
    </source>
</reference>
<evidence type="ECO:0000256" key="1">
    <source>
        <dbReference type="ARBA" id="ARBA00022555"/>
    </source>
</evidence>
<dbReference type="AlphaFoldDB" id="A0AAW8YF04"/>
<reference evidence="7" key="2">
    <citation type="submission" date="2023-10" db="EMBL/GenBank/DDBJ databases">
        <authorList>
            <person name="Khurajog B."/>
        </authorList>
    </citation>
    <scope>NUCLEOTIDE SEQUENCE</scope>
    <source>
        <strain evidence="7">BF9</strain>
    </source>
</reference>
<dbReference type="HAMAP" id="MF_00844_B">
    <property type="entry name" value="RqcH_B"/>
    <property type="match status" value="1"/>
</dbReference>
<evidence type="ECO:0000256" key="5">
    <source>
        <dbReference type="HAMAP-Rule" id="MF_00844"/>
    </source>
</evidence>
<dbReference type="GO" id="GO:0043023">
    <property type="term" value="F:ribosomal large subunit binding"/>
    <property type="evidence" value="ECO:0007669"/>
    <property type="project" value="UniProtKB-UniRule"/>
</dbReference>
<feature type="coiled-coil region" evidence="5">
    <location>
        <begin position="297"/>
        <end position="324"/>
    </location>
</feature>
<keyword evidence="1 5" id="KW-0820">tRNA-binding</keyword>
<dbReference type="Gene3D" id="2.30.310.10">
    <property type="entry name" value="ibrinogen binding protein from staphylococcus aureus domain"/>
    <property type="match status" value="1"/>
</dbReference>
<evidence type="ECO:0000313" key="8">
    <source>
        <dbReference type="Proteomes" id="UP001280897"/>
    </source>
</evidence>
<evidence type="ECO:0000256" key="3">
    <source>
        <dbReference type="ARBA" id="ARBA00022884"/>
    </source>
</evidence>
<dbReference type="GO" id="GO:1990112">
    <property type="term" value="C:RQC complex"/>
    <property type="evidence" value="ECO:0007669"/>
    <property type="project" value="TreeGrafter"/>
</dbReference>
<keyword evidence="4 5" id="KW-0648">Protein biosynthesis</keyword>
<dbReference type="Gene3D" id="3.40.970.40">
    <property type="entry name" value="fibrinogen binding protein from staphylococcus aureus domain like"/>
    <property type="match status" value="1"/>
</dbReference>
<accession>A0AAW8YF04</accession>
<dbReference type="RefSeq" id="WP_160185504.1">
    <property type="nucleotide sequence ID" value="NZ_CP050079.1"/>
</dbReference>
<evidence type="ECO:0000313" key="7">
    <source>
        <dbReference type="EMBL" id="MDV2620378.1"/>
    </source>
</evidence>
<dbReference type="GO" id="GO:0019843">
    <property type="term" value="F:rRNA binding"/>
    <property type="evidence" value="ECO:0007669"/>
    <property type="project" value="UniProtKB-UniRule"/>
</dbReference>
<dbReference type="PANTHER" id="PTHR15239">
    <property type="entry name" value="NUCLEAR EXPORT MEDIATOR FACTOR NEMF"/>
    <property type="match status" value="1"/>
</dbReference>
<dbReference type="PANTHER" id="PTHR15239:SF6">
    <property type="entry name" value="RIBOSOME QUALITY CONTROL COMPLEX SUBUNIT NEMF"/>
    <property type="match status" value="1"/>
</dbReference>
<comment type="caution">
    <text evidence="7">The sequence shown here is derived from an EMBL/GenBank/DDBJ whole genome shotgun (WGS) entry which is preliminary data.</text>
</comment>